<dbReference type="Pfam" id="PF05000">
    <property type="entry name" value="RNA_pol_Rpb1_4"/>
    <property type="match status" value="1"/>
</dbReference>
<dbReference type="InterPro" id="IPR038120">
    <property type="entry name" value="Rpb1_funnel_sf"/>
</dbReference>
<evidence type="ECO:0000256" key="3">
    <source>
        <dbReference type="ARBA" id="ARBA00022695"/>
    </source>
</evidence>
<feature type="binding site" evidence="7">
    <location>
        <position position="891"/>
    </location>
    <ligand>
        <name>Zn(2+)</name>
        <dbReference type="ChEBI" id="CHEBI:29105"/>
        <label>2</label>
    </ligand>
</feature>
<feature type="binding site" evidence="7">
    <location>
        <position position="894"/>
    </location>
    <ligand>
        <name>Zn(2+)</name>
        <dbReference type="ChEBI" id="CHEBI:29105"/>
        <label>2</label>
    </ligand>
</feature>
<evidence type="ECO:0000259" key="9">
    <source>
        <dbReference type="SMART" id="SM00663"/>
    </source>
</evidence>
<comment type="cofactor">
    <cofactor evidence="7">
        <name>Zn(2+)</name>
        <dbReference type="ChEBI" id="CHEBI:29105"/>
    </cofactor>
    <text evidence="7">Binds 2 Zn(2+) ions per subunit.</text>
</comment>
<dbReference type="SUPFAM" id="SSF64484">
    <property type="entry name" value="beta and beta-prime subunits of DNA dependent RNA-polymerase"/>
    <property type="match status" value="1"/>
</dbReference>
<dbReference type="Pfam" id="PF04997">
    <property type="entry name" value="RNA_pol_Rpb1_1"/>
    <property type="match status" value="1"/>
</dbReference>
<dbReference type="Pfam" id="PF04998">
    <property type="entry name" value="RNA_pol_Rpb1_5"/>
    <property type="match status" value="1"/>
</dbReference>
<comment type="subunit">
    <text evidence="7">The RNAP catalytic core consists of 2 alpha, 1 beta, 1 beta' and 1 omega subunit. When a sigma factor is associated with the core the holoenzyme is formed, which can initiate transcription.</text>
</comment>
<evidence type="ECO:0000256" key="5">
    <source>
        <dbReference type="ARBA" id="ARBA00023163"/>
    </source>
</evidence>
<feature type="binding site" evidence="7">
    <location>
        <position position="73"/>
    </location>
    <ligand>
        <name>Zn(2+)</name>
        <dbReference type="ChEBI" id="CHEBI:29105"/>
        <label>1</label>
    </ligand>
</feature>
<reference evidence="10" key="1">
    <citation type="submission" date="2023-07" db="EMBL/GenBank/DDBJ databases">
        <title>Brevundimonas soil sp. nov., isolated from the soil of chemical plant.</title>
        <authorList>
            <person name="Wu N."/>
        </authorList>
    </citation>
    <scope>NUCLEOTIDE SEQUENCE</scope>
    <source>
        <strain evidence="10">XZ-24</strain>
    </source>
</reference>
<dbReference type="Gene3D" id="1.10.40.90">
    <property type="match status" value="1"/>
</dbReference>
<dbReference type="Gene3D" id="1.10.150.390">
    <property type="match status" value="1"/>
</dbReference>
<proteinExistence type="inferred from homology"/>
<protein>
    <recommendedName>
        <fullName evidence="7">DNA-directed RNA polymerase subunit beta'</fullName>
        <shortName evidence="7">RNAP subunit beta'</shortName>
        <ecNumber evidence="7">2.7.7.6</ecNumber>
    </recommendedName>
    <alternativeName>
        <fullName evidence="7">RNA polymerase subunit beta'</fullName>
    </alternativeName>
    <alternativeName>
        <fullName evidence="7">Transcriptase subunit beta'</fullName>
    </alternativeName>
</protein>
<dbReference type="Gene3D" id="2.40.50.100">
    <property type="match status" value="3"/>
</dbReference>
<gene>
    <name evidence="7 10" type="primary">rpoC</name>
    <name evidence="10" type="ORF">Q0812_11240</name>
</gene>
<dbReference type="InterPro" id="IPR045867">
    <property type="entry name" value="DNA-dir_RpoC_beta_prime"/>
</dbReference>
<keyword evidence="1 7" id="KW-0240">DNA-directed RNA polymerase</keyword>
<dbReference type="InterPro" id="IPR000722">
    <property type="entry name" value="RNA_pol_asu"/>
</dbReference>
<dbReference type="EMBL" id="JAUKTR010000004">
    <property type="protein sequence ID" value="MDO1560000.1"/>
    <property type="molecule type" value="Genomic_DNA"/>
</dbReference>
<evidence type="ECO:0000256" key="1">
    <source>
        <dbReference type="ARBA" id="ARBA00022478"/>
    </source>
</evidence>
<dbReference type="Gene3D" id="1.10.274.100">
    <property type="entry name" value="RNA polymerase Rpb1, domain 3"/>
    <property type="match status" value="2"/>
</dbReference>
<feature type="binding site" evidence="7">
    <location>
        <position position="86"/>
    </location>
    <ligand>
        <name>Zn(2+)</name>
        <dbReference type="ChEBI" id="CHEBI:29105"/>
        <label>1</label>
    </ligand>
</feature>
<dbReference type="InterPro" id="IPR007081">
    <property type="entry name" value="RNA_pol_Rpb1_5"/>
</dbReference>
<dbReference type="InterPro" id="IPR007080">
    <property type="entry name" value="RNA_pol_Rpb1_1"/>
</dbReference>
<dbReference type="PANTHER" id="PTHR19376:SF54">
    <property type="entry name" value="DNA-DIRECTED RNA POLYMERASE SUBUNIT BETA"/>
    <property type="match status" value="1"/>
</dbReference>
<evidence type="ECO:0000313" key="10">
    <source>
        <dbReference type="EMBL" id="MDO1560000.1"/>
    </source>
</evidence>
<feature type="binding site" evidence="7">
    <location>
        <position position="71"/>
    </location>
    <ligand>
        <name>Zn(2+)</name>
        <dbReference type="ChEBI" id="CHEBI:29105"/>
        <label>1</label>
    </ligand>
</feature>
<feature type="binding site" evidence="7">
    <location>
        <position position="466"/>
    </location>
    <ligand>
        <name>Mg(2+)</name>
        <dbReference type="ChEBI" id="CHEBI:18420"/>
    </ligand>
</feature>
<evidence type="ECO:0000256" key="4">
    <source>
        <dbReference type="ARBA" id="ARBA00022723"/>
    </source>
</evidence>
<evidence type="ECO:0000256" key="7">
    <source>
        <dbReference type="HAMAP-Rule" id="MF_01322"/>
    </source>
</evidence>
<dbReference type="GO" id="GO:0000428">
    <property type="term" value="C:DNA-directed RNA polymerase complex"/>
    <property type="evidence" value="ECO:0007669"/>
    <property type="project" value="UniProtKB-KW"/>
</dbReference>
<dbReference type="Pfam" id="PF04983">
    <property type="entry name" value="RNA_pol_Rpb1_3"/>
    <property type="match status" value="1"/>
</dbReference>
<feature type="binding site" evidence="7">
    <location>
        <position position="464"/>
    </location>
    <ligand>
        <name>Mg(2+)</name>
        <dbReference type="ChEBI" id="CHEBI:18420"/>
    </ligand>
</feature>
<accession>A0ABT8SPF4</accession>
<dbReference type="Gene3D" id="1.10.132.30">
    <property type="match status" value="1"/>
</dbReference>
<keyword evidence="7" id="KW-0862">Zinc</keyword>
<feature type="binding site" evidence="7">
    <location>
        <position position="810"/>
    </location>
    <ligand>
        <name>Zn(2+)</name>
        <dbReference type="ChEBI" id="CHEBI:29105"/>
        <label>2</label>
    </ligand>
</feature>
<dbReference type="Gene3D" id="2.40.40.20">
    <property type="match status" value="1"/>
</dbReference>
<dbReference type="InterPro" id="IPR012754">
    <property type="entry name" value="DNA-dir_RpoC_beta_prime_bact"/>
</dbReference>
<dbReference type="CDD" id="cd02655">
    <property type="entry name" value="RNAP_beta'_C"/>
    <property type="match status" value="1"/>
</dbReference>
<dbReference type="Gene3D" id="1.10.1790.20">
    <property type="match status" value="1"/>
</dbReference>
<dbReference type="Proteomes" id="UP001169063">
    <property type="component" value="Unassembled WGS sequence"/>
</dbReference>
<dbReference type="GO" id="GO:0003899">
    <property type="term" value="F:DNA-directed RNA polymerase activity"/>
    <property type="evidence" value="ECO:0007669"/>
    <property type="project" value="UniProtKB-EC"/>
</dbReference>
<name>A0ABT8SPF4_9CAUL</name>
<feature type="domain" description="RNA polymerase N-terminal" evidence="9">
    <location>
        <begin position="237"/>
        <end position="516"/>
    </location>
</feature>
<keyword evidence="5 7" id="KW-0804">Transcription</keyword>
<evidence type="ECO:0000256" key="8">
    <source>
        <dbReference type="RuleBase" id="RU004279"/>
    </source>
</evidence>
<organism evidence="10 11">
    <name type="scientific">Peiella sedimenti</name>
    <dbReference type="NCBI Taxonomy" id="3061083"/>
    <lineage>
        <taxon>Bacteria</taxon>
        <taxon>Pseudomonadati</taxon>
        <taxon>Pseudomonadota</taxon>
        <taxon>Alphaproteobacteria</taxon>
        <taxon>Caulobacterales</taxon>
        <taxon>Caulobacteraceae</taxon>
        <taxon>Peiella</taxon>
    </lineage>
</organism>
<evidence type="ECO:0000256" key="2">
    <source>
        <dbReference type="ARBA" id="ARBA00022679"/>
    </source>
</evidence>
<feature type="binding site" evidence="7">
    <location>
        <position position="462"/>
    </location>
    <ligand>
        <name>Mg(2+)</name>
        <dbReference type="ChEBI" id="CHEBI:18420"/>
    </ligand>
</feature>
<keyword evidence="11" id="KW-1185">Reference proteome</keyword>
<dbReference type="InterPro" id="IPR007066">
    <property type="entry name" value="RNA_pol_Rpb1_3"/>
</dbReference>
<dbReference type="Gene3D" id="4.10.860.120">
    <property type="entry name" value="RNA polymerase II, clamp domain"/>
    <property type="match status" value="1"/>
</dbReference>
<keyword evidence="2 7" id="KW-0808">Transferase</keyword>
<comment type="function">
    <text evidence="7 8">DNA-dependent RNA polymerase catalyzes the transcription of DNA into RNA using the four ribonucleoside triphosphates as substrates.</text>
</comment>
<dbReference type="HAMAP" id="MF_01322">
    <property type="entry name" value="RNApol_bact_RpoC"/>
    <property type="match status" value="1"/>
</dbReference>
<evidence type="ECO:0000313" key="11">
    <source>
        <dbReference type="Proteomes" id="UP001169063"/>
    </source>
</evidence>
<dbReference type="InterPro" id="IPR006592">
    <property type="entry name" value="RNA_pol_N"/>
</dbReference>
<dbReference type="SMART" id="SM00663">
    <property type="entry name" value="RPOLA_N"/>
    <property type="match status" value="1"/>
</dbReference>
<dbReference type="InterPro" id="IPR042102">
    <property type="entry name" value="RNA_pol_Rpb1_3_sf"/>
</dbReference>
<feature type="binding site" evidence="7">
    <location>
        <position position="884"/>
    </location>
    <ligand>
        <name>Zn(2+)</name>
        <dbReference type="ChEBI" id="CHEBI:29105"/>
        <label>2</label>
    </ligand>
</feature>
<comment type="similarity">
    <text evidence="7 8">Belongs to the RNA polymerase beta' chain family.</text>
</comment>
<dbReference type="InterPro" id="IPR007083">
    <property type="entry name" value="RNA_pol_Rpb1_4"/>
</dbReference>
<dbReference type="Pfam" id="PF00623">
    <property type="entry name" value="RNA_pol_Rpb1_2"/>
    <property type="match status" value="1"/>
</dbReference>
<comment type="catalytic activity">
    <reaction evidence="6 7 8">
        <text>RNA(n) + a ribonucleoside 5'-triphosphate = RNA(n+1) + diphosphate</text>
        <dbReference type="Rhea" id="RHEA:21248"/>
        <dbReference type="Rhea" id="RHEA-COMP:14527"/>
        <dbReference type="Rhea" id="RHEA-COMP:17342"/>
        <dbReference type="ChEBI" id="CHEBI:33019"/>
        <dbReference type="ChEBI" id="CHEBI:61557"/>
        <dbReference type="ChEBI" id="CHEBI:140395"/>
        <dbReference type="EC" id="2.7.7.6"/>
    </reaction>
</comment>
<keyword evidence="3 7" id="KW-0548">Nucleotidyltransferase</keyword>
<evidence type="ECO:0000256" key="6">
    <source>
        <dbReference type="ARBA" id="ARBA00048552"/>
    </source>
</evidence>
<feature type="binding site" evidence="7">
    <location>
        <position position="89"/>
    </location>
    <ligand>
        <name>Zn(2+)</name>
        <dbReference type="ChEBI" id="CHEBI:29105"/>
        <label>1</label>
    </ligand>
</feature>
<dbReference type="CDD" id="cd01609">
    <property type="entry name" value="RNAP_beta'_N"/>
    <property type="match status" value="1"/>
</dbReference>
<keyword evidence="7" id="KW-0460">Magnesium</keyword>
<dbReference type="EC" id="2.7.7.6" evidence="7"/>
<dbReference type="InterPro" id="IPR044893">
    <property type="entry name" value="RNA_pol_Rpb1_clamp_domain"/>
</dbReference>
<keyword evidence="4 7" id="KW-0479">Metal-binding</keyword>
<sequence>MNQEVLNIFNPVPVTPTFDQIRIALASPEKIRSWSFGEIKKPETINYRTFKPERDGLFCARIFGPTKDYECLCGKYKRMKYKGIICEKCGVEVTLARVRRERMGHIELAAPVAHIWFLKSLPSRIALMLDMALKDVERVLYFESYIVTEPGLTPLKLHQLLTEDEYFAYQEEFGDDSFTAEIGAEAVRGMLMNIDLSAEAEKHRAELADSPSEMKAKKASKRLKLLEAFIESGNKPEWMILTVVPVIPPELRPLVPLDGGRFATSDLNDLYRRVINRNNRLKRLMELRAPDIIIRNEKRMLQEAVDALFDNGRRGRVITGANKRPLKSLADMLKGKQGRFRQNLLGKRVDYSGRSVIVVGPELKLHECGLPKKMALELFKPFIYARLDAKGLSGTVKQSKRMVEREQPQVWDILEEVIREHPVLLNRAPTLHRLGIQAFEPKLIEGKAIQLHPLVCAAFNADFDGDQMAVHVPLSLEAQLEARVLMMSTNNILSPANGRPIIVPSQDIVLGLYYLSLAKDKEPGEGKLFANLGEIDAALDAGVVTLHTRIKARWTELDAEGNEVTRVIDTTPGRMKIGALLPRHPQVGHRLIEKNLTKKEIGNLIDVVYRHCGQKATVIFADQMMMLGFREAAKAGISFGKDDIVIPAKKTEIVEETRKLVEEYEQQYADGLITKGEKYNKVVDAWAKSTDRVADEMMREIATKKTDKNGRELEINSIFMMANSGARGSQAQMKQLGGMRGLMAKPSGEIIETPIVSNFKEGLTVLEYFNSTHGARKGLADTALKTANSGYLTRRLVDVAQDSIITEEDCGSTRGITLRAVVEGGDVLVSLGQRILGRFAAEDIKEPGTDNVLVPADTYLVEEVVETIEAAGVQSVRVRSVLTCEADSGVCGACYGRDLARGTRVNIGEAVGVIAAQSIGEPGTQLTMRTFHIGGTAQVAEQSFFEASNDGVVKIAGGQAVKGAHGDLVAMSRNLTVAVLVDGKERESHRVPYGARLRVTEGKEVKRGQRLAEWDPYTTPILTEVAGRVRFEDLVDGLSVKEETDEATGIAQRVVADWRASPRGSDLRPAVGVIDADGSYKKLSNGGEARYLLPVGAILSVADGDEMKPGDVLARLPTEGAKTRDITGGLPRVAELFEARRPKDCAVIAEMDGRVEFGRDYKNKRRIKITPEAIGDEQPEAVEFLIPKGKHISVHDGDMINKGDYIIDGNPDPHDLLRIQGVEALAEYLVNEVQEVYRLQGVPINDKHIEVIVRQMLQKVEIVDPGETGLIKGDHMDKPEFDIEQAKTEKRGGRLATTQPVLLGITKASLQTKSFISAASFQETTRVLTDASVNGKIDTLEGLKENVIVGRLIPAGTGSYLRALQKIANERDAAIAQTREEAVEPLPADLAAELATVPADNAEA</sequence>
<dbReference type="RefSeq" id="WP_302110428.1">
    <property type="nucleotide sequence ID" value="NZ_JAUKTR010000004.1"/>
</dbReference>
<comment type="caution">
    <text evidence="10">The sequence shown here is derived from an EMBL/GenBank/DDBJ whole genome shotgun (WGS) entry which is preliminary data.</text>
</comment>
<dbReference type="PANTHER" id="PTHR19376">
    <property type="entry name" value="DNA-DIRECTED RNA POLYMERASE"/>
    <property type="match status" value="1"/>
</dbReference>
<dbReference type="NCBIfam" id="TIGR02386">
    <property type="entry name" value="rpoC_TIGR"/>
    <property type="match status" value="1"/>
</dbReference>
<comment type="cofactor">
    <cofactor evidence="7">
        <name>Mg(2+)</name>
        <dbReference type="ChEBI" id="CHEBI:18420"/>
    </cofactor>
    <text evidence="7">Binds 1 Mg(2+) ion per subunit.</text>
</comment>